<evidence type="ECO:0000256" key="16">
    <source>
        <dbReference type="ARBA" id="ARBA00049385"/>
    </source>
</evidence>
<dbReference type="GO" id="GO:0005789">
    <property type="term" value="C:endoplasmic reticulum membrane"/>
    <property type="evidence" value="ECO:0007669"/>
    <property type="project" value="UniProtKB-SubCell"/>
</dbReference>
<sequence>MDPIVAIIGKYFLGLIVVILIGYAAFQSLKQYQSSSGVSELTDRSTYISSNYLEQPKTSSSNRSVSILHARVSMGALAGDVRVAALCTLVLYIKFYAALFVQGTVKYKSGSRPPEDMTFAATTAPNKELFIPETSEDKLEAAKAREHRWNRIVGNDLENLPLGIMMAWVAIVAGGNGTVTSIAIILFTVSRIAHSIAFANAMFLPRTISFQVGALCTVALAINAVAGSFS</sequence>
<feature type="transmembrane region" description="Helical" evidence="17">
    <location>
        <begin position="208"/>
        <end position="229"/>
    </location>
</feature>
<comment type="subcellular location">
    <subcellularLocation>
        <location evidence="3">Endoplasmic reticulum membrane</location>
        <topology evidence="3">Multi-pass membrane protein</topology>
    </subcellularLocation>
    <subcellularLocation>
        <location evidence="2">Mitochondrion outer membrane</location>
    </subcellularLocation>
</comment>
<comment type="function">
    <text evidence="1">Conjugation of reduced glutathione to a wide number of exogenous and endogenous hydrophobic electrophiles.</text>
</comment>
<protein>
    <recommendedName>
        <fullName evidence="15">Microsomal glutathione S-transferase 1</fullName>
        <ecNumber evidence="5">2.5.1.18</ecNumber>
    </recommendedName>
</protein>
<evidence type="ECO:0000256" key="4">
    <source>
        <dbReference type="ARBA" id="ARBA00010459"/>
    </source>
</evidence>
<evidence type="ECO:0000256" key="8">
    <source>
        <dbReference type="ARBA" id="ARBA00022787"/>
    </source>
</evidence>
<evidence type="ECO:0000256" key="17">
    <source>
        <dbReference type="SAM" id="Phobius"/>
    </source>
</evidence>
<evidence type="ECO:0000256" key="12">
    <source>
        <dbReference type="ARBA" id="ARBA00023128"/>
    </source>
</evidence>
<evidence type="ECO:0000256" key="6">
    <source>
        <dbReference type="ARBA" id="ARBA00022679"/>
    </source>
</evidence>
<evidence type="ECO:0000256" key="14">
    <source>
        <dbReference type="ARBA" id="ARBA00038540"/>
    </source>
</evidence>
<evidence type="ECO:0000256" key="3">
    <source>
        <dbReference type="ARBA" id="ARBA00004477"/>
    </source>
</evidence>
<comment type="subunit">
    <text evidence="14">Homotrimer; The trimer binds only one molecule of glutathione.</text>
</comment>
<dbReference type="InterPro" id="IPR001129">
    <property type="entry name" value="Membr-assoc_MAPEG"/>
</dbReference>
<feature type="transmembrane region" description="Helical" evidence="17">
    <location>
        <begin position="165"/>
        <end position="187"/>
    </location>
</feature>
<dbReference type="VEuPathDB" id="FungiDB:H310_11828"/>
<name>A0A418AUN1_9STRA</name>
<comment type="similarity">
    <text evidence="4">Belongs to the MAPEG family.</text>
</comment>
<keyword evidence="11" id="KW-0007">Acetylation</keyword>
<keyword evidence="8" id="KW-1000">Mitochondrion outer membrane</keyword>
<dbReference type="AlphaFoldDB" id="A0A418AUN1"/>
<dbReference type="Pfam" id="PF01124">
    <property type="entry name" value="MAPEG"/>
    <property type="match status" value="1"/>
</dbReference>
<reference evidence="18 19" key="1">
    <citation type="submission" date="2018-08" db="EMBL/GenBank/DDBJ databases">
        <title>Aphanomyces genome sequencing and annotation.</title>
        <authorList>
            <person name="Minardi D."/>
            <person name="Oidtmann B."/>
            <person name="Van Der Giezen M."/>
            <person name="Studholme D.J."/>
        </authorList>
    </citation>
    <scope>NUCLEOTIDE SEQUENCE [LARGE SCALE GENOMIC DNA]</scope>
    <source>
        <strain evidence="18 19">NJM0002</strain>
    </source>
</reference>
<evidence type="ECO:0000313" key="19">
    <source>
        <dbReference type="Proteomes" id="UP000285060"/>
    </source>
</evidence>
<comment type="catalytic activity">
    <reaction evidence="16">
        <text>RX + glutathione = an S-substituted glutathione + a halide anion + H(+)</text>
        <dbReference type="Rhea" id="RHEA:16437"/>
        <dbReference type="ChEBI" id="CHEBI:15378"/>
        <dbReference type="ChEBI" id="CHEBI:16042"/>
        <dbReference type="ChEBI" id="CHEBI:17792"/>
        <dbReference type="ChEBI" id="CHEBI:57925"/>
        <dbReference type="ChEBI" id="CHEBI:90779"/>
        <dbReference type="EC" id="2.5.1.18"/>
    </reaction>
    <physiologicalReaction direction="left-to-right" evidence="16">
        <dbReference type="Rhea" id="RHEA:16438"/>
    </physiologicalReaction>
</comment>
<evidence type="ECO:0000256" key="2">
    <source>
        <dbReference type="ARBA" id="ARBA00004294"/>
    </source>
</evidence>
<feature type="transmembrane region" description="Helical" evidence="17">
    <location>
        <begin position="81"/>
        <end position="101"/>
    </location>
</feature>
<dbReference type="EMBL" id="QUSY01000475">
    <property type="protein sequence ID" value="RHY29155.1"/>
    <property type="molecule type" value="Genomic_DNA"/>
</dbReference>
<comment type="caution">
    <text evidence="18">The sequence shown here is derived from an EMBL/GenBank/DDBJ whole genome shotgun (WGS) entry which is preliminary data.</text>
</comment>
<keyword evidence="10 17" id="KW-1133">Transmembrane helix</keyword>
<evidence type="ECO:0000313" key="18">
    <source>
        <dbReference type="EMBL" id="RHY29155.1"/>
    </source>
</evidence>
<dbReference type="VEuPathDB" id="FungiDB:H310_11829"/>
<dbReference type="GO" id="GO:0004364">
    <property type="term" value="F:glutathione transferase activity"/>
    <property type="evidence" value="ECO:0007669"/>
    <property type="project" value="UniProtKB-EC"/>
</dbReference>
<evidence type="ECO:0000256" key="11">
    <source>
        <dbReference type="ARBA" id="ARBA00022990"/>
    </source>
</evidence>
<evidence type="ECO:0000256" key="9">
    <source>
        <dbReference type="ARBA" id="ARBA00022824"/>
    </source>
</evidence>
<dbReference type="PANTHER" id="PTHR10689">
    <property type="entry name" value="MICROSOMAL GLUTATHIONE S-TRANSFERASE 1"/>
    <property type="match status" value="1"/>
</dbReference>
<keyword evidence="13 17" id="KW-0472">Membrane</keyword>
<dbReference type="InterPro" id="IPR023352">
    <property type="entry name" value="MAPEG-like_dom_sf"/>
</dbReference>
<dbReference type="EC" id="2.5.1.18" evidence="5"/>
<dbReference type="SUPFAM" id="SSF161084">
    <property type="entry name" value="MAPEG domain-like"/>
    <property type="match status" value="1"/>
</dbReference>
<organism evidence="18 19">
    <name type="scientific">Aphanomyces invadans</name>
    <dbReference type="NCBI Taxonomy" id="157072"/>
    <lineage>
        <taxon>Eukaryota</taxon>
        <taxon>Sar</taxon>
        <taxon>Stramenopiles</taxon>
        <taxon>Oomycota</taxon>
        <taxon>Saprolegniomycetes</taxon>
        <taxon>Saprolegniales</taxon>
        <taxon>Verrucalvaceae</taxon>
        <taxon>Aphanomyces</taxon>
    </lineage>
</organism>
<keyword evidence="12" id="KW-0496">Mitochondrion</keyword>
<evidence type="ECO:0000256" key="13">
    <source>
        <dbReference type="ARBA" id="ARBA00023136"/>
    </source>
</evidence>
<keyword evidence="9" id="KW-0256">Endoplasmic reticulum</keyword>
<evidence type="ECO:0000256" key="1">
    <source>
        <dbReference type="ARBA" id="ARBA00003701"/>
    </source>
</evidence>
<keyword evidence="19" id="KW-1185">Reference proteome</keyword>
<dbReference type="InterPro" id="IPR040162">
    <property type="entry name" value="MGST1-like"/>
</dbReference>
<keyword evidence="7 17" id="KW-0812">Transmembrane</keyword>
<dbReference type="Proteomes" id="UP000285060">
    <property type="component" value="Unassembled WGS sequence"/>
</dbReference>
<evidence type="ECO:0000256" key="5">
    <source>
        <dbReference type="ARBA" id="ARBA00012452"/>
    </source>
</evidence>
<keyword evidence="6" id="KW-0808">Transferase</keyword>
<dbReference type="GO" id="GO:0005741">
    <property type="term" value="C:mitochondrial outer membrane"/>
    <property type="evidence" value="ECO:0007669"/>
    <property type="project" value="UniProtKB-SubCell"/>
</dbReference>
<dbReference type="Gene3D" id="1.20.120.550">
    <property type="entry name" value="Membrane associated eicosanoid/glutathione metabolism-like domain"/>
    <property type="match status" value="1"/>
</dbReference>
<gene>
    <name evidence="18" type="ORF">DYB32_005383</name>
</gene>
<evidence type="ECO:0000256" key="10">
    <source>
        <dbReference type="ARBA" id="ARBA00022989"/>
    </source>
</evidence>
<proteinExistence type="inferred from homology"/>
<evidence type="ECO:0000256" key="15">
    <source>
        <dbReference type="ARBA" id="ARBA00039397"/>
    </source>
</evidence>
<feature type="transmembrane region" description="Helical" evidence="17">
    <location>
        <begin position="6"/>
        <end position="26"/>
    </location>
</feature>
<evidence type="ECO:0000256" key="7">
    <source>
        <dbReference type="ARBA" id="ARBA00022692"/>
    </source>
</evidence>
<accession>A0A418AUN1</accession>
<dbReference type="PANTHER" id="PTHR10689:SF6">
    <property type="entry name" value="MICROSOMAL GLUTATHIONE S-TRANSFERASE 1"/>
    <property type="match status" value="1"/>
</dbReference>